<dbReference type="AlphaFoldDB" id="A0A9P4U7F4"/>
<organism evidence="2 3">
    <name type="scientific">Karstenula rhodostoma CBS 690.94</name>
    <dbReference type="NCBI Taxonomy" id="1392251"/>
    <lineage>
        <taxon>Eukaryota</taxon>
        <taxon>Fungi</taxon>
        <taxon>Dikarya</taxon>
        <taxon>Ascomycota</taxon>
        <taxon>Pezizomycotina</taxon>
        <taxon>Dothideomycetes</taxon>
        <taxon>Pleosporomycetidae</taxon>
        <taxon>Pleosporales</taxon>
        <taxon>Massarineae</taxon>
        <taxon>Didymosphaeriaceae</taxon>
        <taxon>Karstenula</taxon>
    </lineage>
</organism>
<comment type="caution">
    <text evidence="2">The sequence shown here is derived from an EMBL/GenBank/DDBJ whole genome shotgun (WGS) entry which is preliminary data.</text>
</comment>
<dbReference type="InterPro" id="IPR011333">
    <property type="entry name" value="SKP1/BTB/POZ_sf"/>
</dbReference>
<dbReference type="SUPFAM" id="SSF54695">
    <property type="entry name" value="POZ domain"/>
    <property type="match status" value="1"/>
</dbReference>
<proteinExistence type="predicted"/>
<dbReference type="Proteomes" id="UP000799764">
    <property type="component" value="Unassembled WGS sequence"/>
</dbReference>
<feature type="domain" description="BTB" evidence="1">
    <location>
        <begin position="24"/>
        <end position="91"/>
    </location>
</feature>
<dbReference type="OrthoDB" id="6359816at2759"/>
<dbReference type="InterPro" id="IPR000210">
    <property type="entry name" value="BTB/POZ_dom"/>
</dbReference>
<accession>A0A9P4U7F4</accession>
<dbReference type="Pfam" id="PF00651">
    <property type="entry name" value="BTB"/>
    <property type="match status" value="1"/>
</dbReference>
<dbReference type="PANTHER" id="PTHR47843:SF5">
    <property type="entry name" value="BTB_POZ DOMAIN PROTEIN"/>
    <property type="match status" value="1"/>
</dbReference>
<reference evidence="2" key="1">
    <citation type="journal article" date="2020" name="Stud. Mycol.">
        <title>101 Dothideomycetes genomes: a test case for predicting lifestyles and emergence of pathogens.</title>
        <authorList>
            <person name="Haridas S."/>
            <person name="Albert R."/>
            <person name="Binder M."/>
            <person name="Bloem J."/>
            <person name="Labutti K."/>
            <person name="Salamov A."/>
            <person name="Andreopoulos B."/>
            <person name="Baker S."/>
            <person name="Barry K."/>
            <person name="Bills G."/>
            <person name="Bluhm B."/>
            <person name="Cannon C."/>
            <person name="Castanera R."/>
            <person name="Culley D."/>
            <person name="Daum C."/>
            <person name="Ezra D."/>
            <person name="Gonzalez J."/>
            <person name="Henrissat B."/>
            <person name="Kuo A."/>
            <person name="Liang C."/>
            <person name="Lipzen A."/>
            <person name="Lutzoni F."/>
            <person name="Magnuson J."/>
            <person name="Mondo S."/>
            <person name="Nolan M."/>
            <person name="Ohm R."/>
            <person name="Pangilinan J."/>
            <person name="Park H.-J."/>
            <person name="Ramirez L."/>
            <person name="Alfaro M."/>
            <person name="Sun H."/>
            <person name="Tritt A."/>
            <person name="Yoshinaga Y."/>
            <person name="Zwiers L.-H."/>
            <person name="Turgeon B."/>
            <person name="Goodwin S."/>
            <person name="Spatafora J."/>
            <person name="Crous P."/>
            <person name="Grigoriev I."/>
        </authorList>
    </citation>
    <scope>NUCLEOTIDE SEQUENCE</scope>
    <source>
        <strain evidence="2">CBS 690.94</strain>
    </source>
</reference>
<evidence type="ECO:0000313" key="2">
    <source>
        <dbReference type="EMBL" id="KAF2440105.1"/>
    </source>
</evidence>
<sequence length="314" mass="36135">MGRKRNFDEFMRSMKSLLENGEHSDFKITCRGKTWNVHKPILCSQSAYFEAVVRFGGMETSTGVLDLPEEDPEILGYMIQFLYNSDYELPSDKDSGPWWVRPDWRKARKSDMLMWCTGLQLDEPEVKRHIDNLCWIFSPRFMTQLMEAHPRLKEVPRSKVSTVDGATFQPVLDLLTKLFSANKNDIYILDYPPAANSHNAWIHAHLYAIADRYDLPTLKETAAGRFEKSLKSMFSGIEFHEAVGVAFTTTPDTDTTLRQMVAKHIYEEKSIYGWYSQLDACMGEVPGLAHHVCKYEWSLMKGRKMGGKPALQDE</sequence>
<evidence type="ECO:0000259" key="1">
    <source>
        <dbReference type="PROSITE" id="PS50097"/>
    </source>
</evidence>
<dbReference type="PANTHER" id="PTHR47843">
    <property type="entry name" value="BTB DOMAIN-CONTAINING PROTEIN-RELATED"/>
    <property type="match status" value="1"/>
</dbReference>
<gene>
    <name evidence="2" type="ORF">P171DRAFT_448040</name>
</gene>
<name>A0A9P4U7F4_9PLEO</name>
<dbReference type="EMBL" id="MU001508">
    <property type="protein sequence ID" value="KAF2440105.1"/>
    <property type="molecule type" value="Genomic_DNA"/>
</dbReference>
<dbReference type="Gene3D" id="3.30.710.10">
    <property type="entry name" value="Potassium Channel Kv1.1, Chain A"/>
    <property type="match status" value="1"/>
</dbReference>
<dbReference type="CDD" id="cd18186">
    <property type="entry name" value="BTB_POZ_ZBTB_KLHL-like"/>
    <property type="match status" value="1"/>
</dbReference>
<protein>
    <recommendedName>
        <fullName evidence="1">BTB domain-containing protein</fullName>
    </recommendedName>
</protein>
<evidence type="ECO:0000313" key="3">
    <source>
        <dbReference type="Proteomes" id="UP000799764"/>
    </source>
</evidence>
<keyword evidence="3" id="KW-1185">Reference proteome</keyword>
<dbReference type="PROSITE" id="PS50097">
    <property type="entry name" value="BTB"/>
    <property type="match status" value="1"/>
</dbReference>